<feature type="compositionally biased region" description="Gly residues" evidence="1">
    <location>
        <begin position="421"/>
        <end position="438"/>
    </location>
</feature>
<dbReference type="RefSeq" id="WP_109862403.1">
    <property type="nucleotide sequence ID" value="NZ_JBHRTS010000004.1"/>
</dbReference>
<feature type="signal peptide" evidence="2">
    <location>
        <begin position="1"/>
        <end position="16"/>
    </location>
</feature>
<reference evidence="4" key="1">
    <citation type="journal article" date="2019" name="Int. J. Syst. Evol. Microbiol.">
        <title>The Global Catalogue of Microorganisms (GCM) 10K type strain sequencing project: providing services to taxonomists for standard genome sequencing and annotation.</title>
        <authorList>
            <consortium name="The Broad Institute Genomics Platform"/>
            <consortium name="The Broad Institute Genome Sequencing Center for Infectious Disease"/>
            <person name="Wu L."/>
            <person name="Ma J."/>
        </authorList>
    </citation>
    <scope>NUCLEOTIDE SEQUENCE [LARGE SCALE GENOMIC DNA]</scope>
    <source>
        <strain evidence="4">KCTC 42953</strain>
    </source>
</reference>
<protein>
    <submittedName>
        <fullName evidence="3">Metal-binding motif-containing protein</fullName>
    </submittedName>
</protein>
<keyword evidence="4" id="KW-1185">Reference proteome</keyword>
<evidence type="ECO:0000313" key="4">
    <source>
        <dbReference type="Proteomes" id="UP001595533"/>
    </source>
</evidence>
<accession>A0ABV7J7W2</accession>
<feature type="region of interest" description="Disordered" evidence="1">
    <location>
        <begin position="590"/>
        <end position="630"/>
    </location>
</feature>
<name>A0ABV7J7W2_9GAMM</name>
<evidence type="ECO:0000256" key="1">
    <source>
        <dbReference type="SAM" id="MobiDB-lite"/>
    </source>
</evidence>
<feature type="compositionally biased region" description="Gly residues" evidence="1">
    <location>
        <begin position="456"/>
        <end position="479"/>
    </location>
</feature>
<evidence type="ECO:0000313" key="3">
    <source>
        <dbReference type="EMBL" id="MFC3194206.1"/>
    </source>
</evidence>
<dbReference type="EMBL" id="JBHRTS010000004">
    <property type="protein sequence ID" value="MFC3194206.1"/>
    <property type="molecule type" value="Genomic_DNA"/>
</dbReference>
<organism evidence="3 4">
    <name type="scientific">Marinicella sediminis</name>
    <dbReference type="NCBI Taxonomy" id="1792834"/>
    <lineage>
        <taxon>Bacteria</taxon>
        <taxon>Pseudomonadati</taxon>
        <taxon>Pseudomonadota</taxon>
        <taxon>Gammaproteobacteria</taxon>
        <taxon>Lysobacterales</taxon>
        <taxon>Marinicellaceae</taxon>
        <taxon>Marinicella</taxon>
    </lineage>
</organism>
<keyword evidence="2" id="KW-0732">Signal</keyword>
<gene>
    <name evidence="3" type="ORF">ACFODZ_08125</name>
</gene>
<evidence type="ECO:0000256" key="2">
    <source>
        <dbReference type="SAM" id="SignalP"/>
    </source>
</evidence>
<comment type="caution">
    <text evidence="3">The sequence shown here is derived from an EMBL/GenBank/DDBJ whole genome shotgun (WGS) entry which is preliminary data.</text>
</comment>
<dbReference type="Proteomes" id="UP001595533">
    <property type="component" value="Unassembled WGS sequence"/>
</dbReference>
<feature type="compositionally biased region" description="Gly residues" evidence="1">
    <location>
        <begin position="614"/>
        <end position="630"/>
    </location>
</feature>
<feature type="compositionally biased region" description="Gly residues" evidence="1">
    <location>
        <begin position="590"/>
        <end position="605"/>
    </location>
</feature>
<feature type="region of interest" description="Disordered" evidence="1">
    <location>
        <begin position="409"/>
        <end position="481"/>
    </location>
</feature>
<proteinExistence type="predicted"/>
<sequence>MRGVLLLVFVCFKSHAGATFVGWEVNEVYTNPAGDVQYIELIAEPNANLNIGGGAIQILSDTTVVDLVLPGDFYEPTYFLIANQGFIQSPGGIVPDLLVQGALFDPNTGVLSIGLNQEVFLLDPFDFPADDFYSVNADASFGINSPTNNELEQGQLAENPIFVGTFEGCQNPITQYRDADEDTYGNLFNAASFCQLRAGYVLNATDCDDNDPARFPGQVDIPDLSYVDSNCDGIDGDLANSVFVAPGAEGSGLTSADPTGDLYLAQQLAQDNNRSWVLISIGQYDFGTFVDGADLIPGIHLAGAYINDFATRTASPAFPTVLSTPFNGAELDMGSQPQYIQHVRFVGANNAPASGTTYGLTVRNSIGVMLQAVELFPGRGGHGVNGLFGANGANGGFSANGGNGVENDGGVCDENSAPTRGSGGSSSCGVAGGRGGSAGLENGNGSPGSRGQNLGAWGGTGGTGNGGQSTRHGGNGSHGDPGINGLFGAGANNTVQFINFEYKIFSGADGADGTAGKGGGGGGGGGGGAFACDSYGGAGGGGGGGGCGGTGGTGGQGGGASIALRLINAEVNLEQVVLMTTAAGNGGGGGGGGFRGLGRGGGSGGAEEDDSGRGGRGGDGGHGGAGGQGGGGAGGAVIGVVCLDGAMYTADQNTVFSINGAGAGGTGGGQDGQTMIDFQCL</sequence>
<feature type="chain" id="PRO_5046359037" evidence="2">
    <location>
        <begin position="17"/>
        <end position="681"/>
    </location>
</feature>